<name>A0A6L2MY78_TANCI</name>
<dbReference type="InterPro" id="IPR057670">
    <property type="entry name" value="SH3_retrovirus"/>
</dbReference>
<feature type="domain" description="Retroviral polymerase SH3-like" evidence="2">
    <location>
        <begin position="22"/>
        <end position="65"/>
    </location>
</feature>
<evidence type="ECO:0000259" key="2">
    <source>
        <dbReference type="Pfam" id="PF25597"/>
    </source>
</evidence>
<feature type="compositionally biased region" description="Low complexity" evidence="1">
    <location>
        <begin position="88"/>
        <end position="118"/>
    </location>
</feature>
<protein>
    <submittedName>
        <fullName evidence="3">Retrovirus-related Pol polyprotein from transposon TNT 1-94</fullName>
    </submittedName>
</protein>
<organism evidence="3">
    <name type="scientific">Tanacetum cinerariifolium</name>
    <name type="common">Dalmatian daisy</name>
    <name type="synonym">Chrysanthemum cinerariifolium</name>
    <dbReference type="NCBI Taxonomy" id="118510"/>
    <lineage>
        <taxon>Eukaryota</taxon>
        <taxon>Viridiplantae</taxon>
        <taxon>Streptophyta</taxon>
        <taxon>Embryophyta</taxon>
        <taxon>Tracheophyta</taxon>
        <taxon>Spermatophyta</taxon>
        <taxon>Magnoliopsida</taxon>
        <taxon>eudicotyledons</taxon>
        <taxon>Gunneridae</taxon>
        <taxon>Pentapetalae</taxon>
        <taxon>asterids</taxon>
        <taxon>campanulids</taxon>
        <taxon>Asterales</taxon>
        <taxon>Asteraceae</taxon>
        <taxon>Asteroideae</taxon>
        <taxon>Anthemideae</taxon>
        <taxon>Anthemidinae</taxon>
        <taxon>Tanacetum</taxon>
    </lineage>
</organism>
<dbReference type="Pfam" id="PF25597">
    <property type="entry name" value="SH3_retrovirus"/>
    <property type="match status" value="1"/>
</dbReference>
<sequence length="151" mass="16662">MQRVAMHDDEASDAWGPVPLLSLKCIFLGYNPSHHGYRCLDISTVRLYIARHVRFNKAQFPFDISKITSPPPSKISPYYSLESPYVVPTTDHPSPSSPRSSISSPSSVSHLSPTSQTSPESSNGQPYPVWTTSIPTPPPPPITLQHPTNLR</sequence>
<reference evidence="3" key="1">
    <citation type="journal article" date="2019" name="Sci. Rep.">
        <title>Draft genome of Tanacetum cinerariifolium, the natural source of mosquito coil.</title>
        <authorList>
            <person name="Yamashiro T."/>
            <person name="Shiraishi A."/>
            <person name="Satake H."/>
            <person name="Nakayama K."/>
        </authorList>
    </citation>
    <scope>NUCLEOTIDE SEQUENCE</scope>
</reference>
<proteinExistence type="predicted"/>
<dbReference type="AlphaFoldDB" id="A0A6L2MY78"/>
<evidence type="ECO:0000256" key="1">
    <source>
        <dbReference type="SAM" id="MobiDB-lite"/>
    </source>
</evidence>
<evidence type="ECO:0000313" key="3">
    <source>
        <dbReference type="EMBL" id="GEU78810.1"/>
    </source>
</evidence>
<dbReference type="EMBL" id="BKCJ010007748">
    <property type="protein sequence ID" value="GEU78810.1"/>
    <property type="molecule type" value="Genomic_DNA"/>
</dbReference>
<feature type="region of interest" description="Disordered" evidence="1">
    <location>
        <begin position="86"/>
        <end position="151"/>
    </location>
</feature>
<comment type="caution">
    <text evidence="3">The sequence shown here is derived from an EMBL/GenBank/DDBJ whole genome shotgun (WGS) entry which is preliminary data.</text>
</comment>
<accession>A0A6L2MY78</accession>
<gene>
    <name evidence="3" type="ORF">Tci_050788</name>
</gene>